<protein>
    <submittedName>
        <fullName evidence="1">Uncharacterized protein</fullName>
    </submittedName>
</protein>
<keyword evidence="2" id="KW-1185">Reference proteome</keyword>
<reference evidence="1 2" key="1">
    <citation type="submission" date="2016-09" db="EMBL/GenBank/DDBJ databases">
        <title>Extensive genetic diversity and differential bi-allelic expression allows diatom success in the polar Southern Ocean.</title>
        <authorList>
            <consortium name="DOE Joint Genome Institute"/>
            <person name="Mock T."/>
            <person name="Otillar R.P."/>
            <person name="Strauss J."/>
            <person name="Dupont C."/>
            <person name="Frickenhaus S."/>
            <person name="Maumus F."/>
            <person name="Mcmullan M."/>
            <person name="Sanges R."/>
            <person name="Schmutz J."/>
            <person name="Toseland A."/>
            <person name="Valas R."/>
            <person name="Veluchamy A."/>
            <person name="Ward B.J."/>
            <person name="Allen A."/>
            <person name="Barry K."/>
            <person name="Falciatore A."/>
            <person name="Ferrante M."/>
            <person name="Fortunato A.E."/>
            <person name="Gloeckner G."/>
            <person name="Gruber A."/>
            <person name="Hipkin R."/>
            <person name="Janech M."/>
            <person name="Kroth P."/>
            <person name="Leese F."/>
            <person name="Lindquist E."/>
            <person name="Lyon B.R."/>
            <person name="Martin J."/>
            <person name="Mayer C."/>
            <person name="Parker M."/>
            <person name="Quesneville H."/>
            <person name="Raymond J."/>
            <person name="Uhlig C."/>
            <person name="Valentin K.U."/>
            <person name="Worden A.Z."/>
            <person name="Armbrust E.V."/>
            <person name="Bowler C."/>
            <person name="Green B."/>
            <person name="Moulton V."/>
            <person name="Van Oosterhout C."/>
            <person name="Grigoriev I."/>
        </authorList>
    </citation>
    <scope>NUCLEOTIDE SEQUENCE [LARGE SCALE GENOMIC DNA]</scope>
    <source>
        <strain evidence="1 2">CCMP1102</strain>
    </source>
</reference>
<evidence type="ECO:0000313" key="2">
    <source>
        <dbReference type="Proteomes" id="UP000095751"/>
    </source>
</evidence>
<sequence>MSGSDLAPFVGAVLRDRMIDEMQNEIDITGTNGTPIHYEESFKNAERCSNYGNDSDYRLTYLCFDDGSSDDLTTDGLPLSSIDEMEIRLGGVVVQRFNIDDADLIICFEDEYDEVNRTEDVTLRHINRRNLYGPIGCVAGIIGPLPLGWRQRHVDHDMVLTDFLELVADDNNLTPQT</sequence>
<evidence type="ECO:0000313" key="1">
    <source>
        <dbReference type="EMBL" id="OEU11668.1"/>
    </source>
</evidence>
<dbReference type="KEGG" id="fcy:FRACYDRAFT_244787"/>
<name>A0A1E7F0D0_9STRA</name>
<organism evidence="1 2">
    <name type="scientific">Fragilariopsis cylindrus CCMP1102</name>
    <dbReference type="NCBI Taxonomy" id="635003"/>
    <lineage>
        <taxon>Eukaryota</taxon>
        <taxon>Sar</taxon>
        <taxon>Stramenopiles</taxon>
        <taxon>Ochrophyta</taxon>
        <taxon>Bacillariophyta</taxon>
        <taxon>Bacillariophyceae</taxon>
        <taxon>Bacillariophycidae</taxon>
        <taxon>Bacillariales</taxon>
        <taxon>Bacillariaceae</taxon>
        <taxon>Fragilariopsis</taxon>
    </lineage>
</organism>
<dbReference type="InParanoid" id="A0A1E7F0D0"/>
<proteinExistence type="predicted"/>
<gene>
    <name evidence="1" type="ORF">FRACYDRAFT_244787</name>
</gene>
<dbReference type="AlphaFoldDB" id="A0A1E7F0D0"/>
<dbReference type="OrthoDB" id="54947at2759"/>
<accession>A0A1E7F0D0</accession>
<dbReference type="EMBL" id="KV784366">
    <property type="protein sequence ID" value="OEU11668.1"/>
    <property type="molecule type" value="Genomic_DNA"/>
</dbReference>
<dbReference type="Proteomes" id="UP000095751">
    <property type="component" value="Unassembled WGS sequence"/>
</dbReference>